<reference evidence="2" key="1">
    <citation type="journal article" date="2019" name="Int. J. Syst. Evol. Microbiol.">
        <title>The Global Catalogue of Microorganisms (GCM) 10K type strain sequencing project: providing services to taxonomists for standard genome sequencing and annotation.</title>
        <authorList>
            <consortium name="The Broad Institute Genomics Platform"/>
            <consortium name="The Broad Institute Genome Sequencing Center for Infectious Disease"/>
            <person name="Wu L."/>
            <person name="Ma J."/>
        </authorList>
    </citation>
    <scope>NUCLEOTIDE SEQUENCE [LARGE SCALE GENOMIC DNA]</scope>
    <source>
        <strain evidence="2">JCM 31486</strain>
    </source>
</reference>
<comment type="caution">
    <text evidence="1">The sequence shown here is derived from an EMBL/GenBank/DDBJ whole genome shotgun (WGS) entry which is preliminary data.</text>
</comment>
<sequence>LGLCVLSLGLTMGVNVPMNNRLDKVGDPDTMSPQALADARRVFENPWVRHNLNRLFVSLASCGTLCWALLAS</sequence>
<dbReference type="EMBL" id="JBHTIS010000921">
    <property type="protein sequence ID" value="MFD1047085.1"/>
    <property type="molecule type" value="Genomic_DNA"/>
</dbReference>
<proteinExistence type="predicted"/>
<keyword evidence="2" id="KW-1185">Reference proteome</keyword>
<name>A0ABW3M8M3_9PSEU</name>
<dbReference type="Proteomes" id="UP001597045">
    <property type="component" value="Unassembled WGS sequence"/>
</dbReference>
<evidence type="ECO:0000313" key="1">
    <source>
        <dbReference type="EMBL" id="MFD1047085.1"/>
    </source>
</evidence>
<dbReference type="Pfam" id="PF08592">
    <property type="entry name" value="Anthrone_oxy"/>
    <property type="match status" value="1"/>
</dbReference>
<organism evidence="1 2">
    <name type="scientific">Kibdelosporangium lantanae</name>
    <dbReference type="NCBI Taxonomy" id="1497396"/>
    <lineage>
        <taxon>Bacteria</taxon>
        <taxon>Bacillati</taxon>
        <taxon>Actinomycetota</taxon>
        <taxon>Actinomycetes</taxon>
        <taxon>Pseudonocardiales</taxon>
        <taxon>Pseudonocardiaceae</taxon>
        <taxon>Kibdelosporangium</taxon>
    </lineage>
</organism>
<protein>
    <submittedName>
        <fullName evidence="1">Anthrone oxygenase family protein</fullName>
    </submittedName>
</protein>
<feature type="non-terminal residue" evidence="1">
    <location>
        <position position="1"/>
    </location>
</feature>
<accession>A0ABW3M8M3</accession>
<dbReference type="InterPro" id="IPR013901">
    <property type="entry name" value="Anthrone_oxy"/>
</dbReference>
<evidence type="ECO:0000313" key="2">
    <source>
        <dbReference type="Proteomes" id="UP001597045"/>
    </source>
</evidence>
<gene>
    <name evidence="1" type="ORF">ACFQ1S_16785</name>
</gene>